<gene>
    <name evidence="5" type="ORF">LDX50_28260</name>
</gene>
<evidence type="ECO:0000256" key="3">
    <source>
        <dbReference type="ARBA" id="ARBA00022729"/>
    </source>
</evidence>
<evidence type="ECO:0000313" key="6">
    <source>
        <dbReference type="Proteomes" id="UP001139409"/>
    </source>
</evidence>
<comment type="caution">
    <text evidence="5">The sequence shown here is derived from an EMBL/GenBank/DDBJ whole genome shotgun (WGS) entry which is preliminary data.</text>
</comment>
<keyword evidence="2" id="KW-0813">Transport</keyword>
<dbReference type="RefSeq" id="WP_225699663.1">
    <property type="nucleotide sequence ID" value="NZ_JAIXNE010000007.1"/>
</dbReference>
<dbReference type="InterPro" id="IPR023614">
    <property type="entry name" value="Porin_dom_sf"/>
</dbReference>
<reference evidence="5" key="1">
    <citation type="submission" date="2021-09" db="EMBL/GenBank/DDBJ databases">
        <title>Fulvivirga sp. isolated from coastal sediment.</title>
        <authorList>
            <person name="Yu H."/>
        </authorList>
    </citation>
    <scope>NUCLEOTIDE SEQUENCE</scope>
    <source>
        <strain evidence="5">1062</strain>
    </source>
</reference>
<name>A0A9X1HYC7_9BACT</name>
<evidence type="ECO:0000256" key="4">
    <source>
        <dbReference type="SAM" id="SignalP"/>
    </source>
</evidence>
<dbReference type="EMBL" id="JAIXNE010000007">
    <property type="protein sequence ID" value="MCA6078802.1"/>
    <property type="molecule type" value="Genomic_DNA"/>
</dbReference>
<feature type="signal peptide" evidence="4">
    <location>
        <begin position="1"/>
        <end position="21"/>
    </location>
</feature>
<keyword evidence="6" id="KW-1185">Reference proteome</keyword>
<proteinExistence type="inferred from homology"/>
<organism evidence="5 6">
    <name type="scientific">Fulvivirga sedimenti</name>
    <dbReference type="NCBI Taxonomy" id="2879465"/>
    <lineage>
        <taxon>Bacteria</taxon>
        <taxon>Pseudomonadati</taxon>
        <taxon>Bacteroidota</taxon>
        <taxon>Cytophagia</taxon>
        <taxon>Cytophagales</taxon>
        <taxon>Fulvivirgaceae</taxon>
        <taxon>Fulvivirga</taxon>
    </lineage>
</organism>
<dbReference type="Gene3D" id="2.40.160.10">
    <property type="entry name" value="Porin"/>
    <property type="match status" value="1"/>
</dbReference>
<keyword evidence="3 4" id="KW-0732">Signal</keyword>
<dbReference type="Proteomes" id="UP001139409">
    <property type="component" value="Unassembled WGS sequence"/>
</dbReference>
<dbReference type="Pfam" id="PF03573">
    <property type="entry name" value="OprD"/>
    <property type="match status" value="1"/>
</dbReference>
<evidence type="ECO:0000313" key="5">
    <source>
        <dbReference type="EMBL" id="MCA6078802.1"/>
    </source>
</evidence>
<evidence type="ECO:0000256" key="2">
    <source>
        <dbReference type="ARBA" id="ARBA00022448"/>
    </source>
</evidence>
<feature type="chain" id="PRO_5040732739" evidence="4">
    <location>
        <begin position="22"/>
        <end position="456"/>
    </location>
</feature>
<sequence length="456" mass="52541">MALRKISNLLILLALPVMLSAQSVRPAKDSVRSYGVLSGEWRTFYMATVNKDSLKDFQALATGGYIRYAYHIRDRFEIAGGLYTSFNLNIQDLEVPDPATGRPSRYESGLFDVNDLGDRSVFIIGELYGVYSWKNGHIKAGRMKTKTPFVNGQDGRMIPTFVQGAYFYHKPVPQLDYTIGIYNEIGPRSTGKFFGIGESIGQYPAGRNPDGSPSRYKDNTQSDFMIMSDVNWRPATNFRVRLVDYHIDNTFHSFYLNPAFTWKIKDRTFTAQAEWVHEDRVGNGGNENPDLQYFTDKSANVLGFELSTRKKTSWRIAYNRITDNGRFLFPREWGREFLFAFQKRERSEGLRDAHALLIAVRHDLSLKKDILTSEFSIGRHWNPDVTNAAANKYAMPDYTHFNLDLSYRSEKVKNLYPELLITYKAARSNVPENPAIYLNKVDMWHFSLVLNYRFKK</sequence>
<dbReference type="AlphaFoldDB" id="A0A9X1HYC7"/>
<protein>
    <submittedName>
        <fullName evidence="5">OprD family outer membrane porin</fullName>
    </submittedName>
</protein>
<comment type="similarity">
    <text evidence="1">Belongs to the outer membrane porin (Opr) (TC 1.B.25) family.</text>
</comment>
<dbReference type="GO" id="GO:0016020">
    <property type="term" value="C:membrane"/>
    <property type="evidence" value="ECO:0007669"/>
    <property type="project" value="InterPro"/>
</dbReference>
<accession>A0A9X1HYC7</accession>
<dbReference type="InterPro" id="IPR005318">
    <property type="entry name" value="OM_porin_bac"/>
</dbReference>
<evidence type="ECO:0000256" key="1">
    <source>
        <dbReference type="ARBA" id="ARBA00009075"/>
    </source>
</evidence>